<keyword evidence="2" id="KW-1185">Reference proteome</keyword>
<feature type="non-terminal residue" evidence="1">
    <location>
        <position position="1"/>
    </location>
</feature>
<name>A0A1M7R0C6_9ACTN</name>
<dbReference type="InterPro" id="IPR011990">
    <property type="entry name" value="TPR-like_helical_dom_sf"/>
</dbReference>
<dbReference type="EMBL" id="FRBI01000058">
    <property type="protein sequence ID" value="SHN37975.1"/>
    <property type="molecule type" value="Genomic_DNA"/>
</dbReference>
<protein>
    <submittedName>
        <fullName evidence="1">Uncharacterized protein</fullName>
    </submittedName>
</protein>
<evidence type="ECO:0000313" key="2">
    <source>
        <dbReference type="Proteomes" id="UP000184111"/>
    </source>
</evidence>
<accession>A0A1M7R0C6</accession>
<dbReference type="Proteomes" id="UP000184111">
    <property type="component" value="Unassembled WGS sequence"/>
</dbReference>
<sequence>PERARALATDAEQIARTITDPDRQAQALTRVAKVVSLPRAGHLLGEAFALGSWLTPLPVLATIHPQEVIRIADAVYADDRS</sequence>
<proteinExistence type="predicted"/>
<evidence type="ECO:0000313" key="1">
    <source>
        <dbReference type="EMBL" id="SHN37975.1"/>
    </source>
</evidence>
<gene>
    <name evidence="1" type="ORF">SAMN05216499_15810</name>
</gene>
<dbReference type="RefSeq" id="WP_159450338.1">
    <property type="nucleotide sequence ID" value="NZ_FRBI01000058.1"/>
</dbReference>
<dbReference type="STRING" id="310782.SAMN05216499_15810"/>
<organism evidence="1 2">
    <name type="scientific">Actinacidiphila paucisporea</name>
    <dbReference type="NCBI Taxonomy" id="310782"/>
    <lineage>
        <taxon>Bacteria</taxon>
        <taxon>Bacillati</taxon>
        <taxon>Actinomycetota</taxon>
        <taxon>Actinomycetes</taxon>
        <taxon>Kitasatosporales</taxon>
        <taxon>Streptomycetaceae</taxon>
        <taxon>Actinacidiphila</taxon>
    </lineage>
</organism>
<dbReference type="Gene3D" id="1.25.40.10">
    <property type="entry name" value="Tetratricopeptide repeat domain"/>
    <property type="match status" value="1"/>
</dbReference>
<dbReference type="AlphaFoldDB" id="A0A1M7R0C6"/>
<reference evidence="1 2" key="1">
    <citation type="submission" date="2016-11" db="EMBL/GenBank/DDBJ databases">
        <authorList>
            <person name="Jaros S."/>
            <person name="Januszkiewicz K."/>
            <person name="Wedrychowicz H."/>
        </authorList>
    </citation>
    <scope>NUCLEOTIDE SEQUENCE [LARGE SCALE GENOMIC DNA]</scope>
    <source>
        <strain evidence="1 2">CGMCC 4.2025</strain>
    </source>
</reference>
<dbReference type="OrthoDB" id="3261206at2"/>